<keyword evidence="2" id="KW-1185">Reference proteome</keyword>
<organism evidence="1 2">
    <name type="scientific">Vairimorpha necatrix</name>
    <dbReference type="NCBI Taxonomy" id="6039"/>
    <lineage>
        <taxon>Eukaryota</taxon>
        <taxon>Fungi</taxon>
        <taxon>Fungi incertae sedis</taxon>
        <taxon>Microsporidia</taxon>
        <taxon>Nosematidae</taxon>
        <taxon>Vairimorpha</taxon>
    </lineage>
</organism>
<dbReference type="GeneID" id="90541123"/>
<dbReference type="RefSeq" id="XP_065329452.1">
    <property type="nucleotide sequence ID" value="XM_065473380.1"/>
</dbReference>
<evidence type="ECO:0000313" key="1">
    <source>
        <dbReference type="EMBL" id="WUR03307.1"/>
    </source>
</evidence>
<proteinExistence type="predicted"/>
<protein>
    <submittedName>
        <fullName evidence="1">Uncharacterized protein</fullName>
    </submittedName>
</protein>
<accession>A0AAX4JBN5</accession>
<sequence length="189" mass="22524">MFENEESSESINKSEVNIINDPRKLWNKRDYYYKIDNLSAEKILKNFELKLVNENLDIEDAFYSSVGINKINEINNLKEDLYIKDCLECRKLREINFEYLDLSKINLLKIQEYIEKYRTCSDEDSKLIIKNIIKQKIKLDVLYYNLRNKIAEIIMKGEESYIFLEEVWSTVFRKSLELAAVSTSNSQDM</sequence>
<name>A0AAX4JBN5_9MICR</name>
<dbReference type="AlphaFoldDB" id="A0AAX4JBN5"/>
<dbReference type="EMBL" id="CP142729">
    <property type="protein sequence ID" value="WUR03307.1"/>
    <property type="molecule type" value="Genomic_DNA"/>
</dbReference>
<dbReference type="KEGG" id="vnx:VNE69_04133"/>
<reference evidence="1" key="1">
    <citation type="journal article" date="2024" name="BMC Genomics">
        <title>Functional annotation of a divergent genome using sequence and structure-based similarity.</title>
        <authorList>
            <person name="Svedberg D."/>
            <person name="Winiger R.R."/>
            <person name="Berg A."/>
            <person name="Sharma H."/>
            <person name="Tellgren-Roth C."/>
            <person name="Debrunner-Vossbrinck B.A."/>
            <person name="Vossbrinck C.R."/>
            <person name="Barandun J."/>
        </authorList>
    </citation>
    <scope>NUCLEOTIDE SEQUENCE</scope>
    <source>
        <strain evidence="1">Illinois isolate</strain>
    </source>
</reference>
<gene>
    <name evidence="1" type="ORF">VNE69_04133</name>
</gene>
<dbReference type="Proteomes" id="UP001334084">
    <property type="component" value="Chromosome 4"/>
</dbReference>
<evidence type="ECO:0000313" key="2">
    <source>
        <dbReference type="Proteomes" id="UP001334084"/>
    </source>
</evidence>